<feature type="transmembrane region" description="Helical" evidence="6">
    <location>
        <begin position="88"/>
        <end position="109"/>
    </location>
</feature>
<feature type="transmembrane region" description="Helical" evidence="6">
    <location>
        <begin position="49"/>
        <end position="76"/>
    </location>
</feature>
<dbReference type="EMBL" id="DSOV01000039">
    <property type="protein sequence ID" value="HEN42416.1"/>
    <property type="molecule type" value="Genomic_DNA"/>
</dbReference>
<dbReference type="PANTHER" id="PTHR38601:SF1">
    <property type="entry name" value="HYDROGENASE-4 COMPONENT E"/>
    <property type="match status" value="1"/>
</dbReference>
<organism evidence="7">
    <name type="scientific">Geobacter metallireducens</name>
    <dbReference type="NCBI Taxonomy" id="28232"/>
    <lineage>
        <taxon>Bacteria</taxon>
        <taxon>Pseudomonadati</taxon>
        <taxon>Thermodesulfobacteriota</taxon>
        <taxon>Desulfuromonadia</taxon>
        <taxon>Geobacterales</taxon>
        <taxon>Geobacteraceae</taxon>
        <taxon>Geobacter</taxon>
    </lineage>
</organism>
<dbReference type="InterPro" id="IPR038730">
    <property type="entry name" value="HyfE-like"/>
</dbReference>
<evidence type="ECO:0000256" key="5">
    <source>
        <dbReference type="ARBA" id="ARBA00023136"/>
    </source>
</evidence>
<sequence>MTSLVDQLIVLVMLINFAALGSGRLTVAIRATALQGVILGILPVLIHSFSWHLVVITGGLILAKGIIIPWLLAGAIAKARISREMEPYLGYVPTLLMGAILTGLSFVFAQRLPLAPEHQGLLFVPAAIATLLSGFLLLVARRKAISQVIGYLMLENGIFLFGLLLTEAMPVMVEAGVLLDLIVGIFVMGIIINQISREFSSIDTSRLTTLRD</sequence>
<dbReference type="AlphaFoldDB" id="A0A831XLX7"/>
<comment type="caution">
    <text evidence="7">The sequence shown here is derived from an EMBL/GenBank/DDBJ whole genome shotgun (WGS) entry which is preliminary data.</text>
</comment>
<name>A0A831XLX7_GEOME</name>
<feature type="transmembrane region" description="Helical" evidence="6">
    <location>
        <begin position="171"/>
        <end position="192"/>
    </location>
</feature>
<protein>
    <submittedName>
        <fullName evidence="7">Hydrogenase</fullName>
    </submittedName>
</protein>
<reference evidence="7" key="1">
    <citation type="journal article" date="2020" name="mSystems">
        <title>Genome- and Community-Level Interaction Insights into Carbon Utilization and Element Cycling Functions of Hydrothermarchaeota in Hydrothermal Sediment.</title>
        <authorList>
            <person name="Zhou Z."/>
            <person name="Liu Y."/>
            <person name="Xu W."/>
            <person name="Pan J."/>
            <person name="Luo Z.H."/>
            <person name="Li M."/>
        </authorList>
    </citation>
    <scope>NUCLEOTIDE SEQUENCE [LARGE SCALE GENOMIC DNA]</scope>
    <source>
        <strain evidence="7">SpSt-349</strain>
    </source>
</reference>
<proteinExistence type="predicted"/>
<evidence type="ECO:0000256" key="3">
    <source>
        <dbReference type="ARBA" id="ARBA00022692"/>
    </source>
</evidence>
<evidence type="ECO:0000313" key="7">
    <source>
        <dbReference type="EMBL" id="HEN42416.1"/>
    </source>
</evidence>
<keyword evidence="5 6" id="KW-0472">Membrane</keyword>
<evidence type="ECO:0000256" key="6">
    <source>
        <dbReference type="SAM" id="Phobius"/>
    </source>
</evidence>
<keyword evidence="4 6" id="KW-1133">Transmembrane helix</keyword>
<evidence type="ECO:0000256" key="4">
    <source>
        <dbReference type="ARBA" id="ARBA00022989"/>
    </source>
</evidence>
<dbReference type="GO" id="GO:0005886">
    <property type="term" value="C:plasma membrane"/>
    <property type="evidence" value="ECO:0007669"/>
    <property type="project" value="UniProtKB-SubCell"/>
</dbReference>
<feature type="transmembrane region" description="Helical" evidence="6">
    <location>
        <begin position="148"/>
        <end position="165"/>
    </location>
</feature>
<feature type="transmembrane region" description="Helical" evidence="6">
    <location>
        <begin position="7"/>
        <end position="29"/>
    </location>
</feature>
<accession>A0A831XLX7</accession>
<keyword evidence="3 6" id="KW-0812">Transmembrane</keyword>
<gene>
    <name evidence="7" type="ORF">ENQ87_08570</name>
</gene>
<feature type="transmembrane region" description="Helical" evidence="6">
    <location>
        <begin position="121"/>
        <end position="141"/>
    </location>
</feature>
<dbReference type="PANTHER" id="PTHR38601">
    <property type="entry name" value="HYDROGENASE-4 COMPONENT E"/>
    <property type="match status" value="1"/>
</dbReference>
<evidence type="ECO:0000256" key="1">
    <source>
        <dbReference type="ARBA" id="ARBA00004651"/>
    </source>
</evidence>
<comment type="subcellular location">
    <subcellularLocation>
        <location evidence="1">Cell membrane</location>
        <topology evidence="1">Multi-pass membrane protein</topology>
    </subcellularLocation>
</comment>
<evidence type="ECO:0000256" key="2">
    <source>
        <dbReference type="ARBA" id="ARBA00022475"/>
    </source>
</evidence>
<keyword evidence="2" id="KW-1003">Cell membrane</keyword>